<dbReference type="PANTHER" id="PTHR11893:SF36">
    <property type="entry name" value="INNEXIN-5"/>
    <property type="match status" value="1"/>
</dbReference>
<keyword evidence="11 12" id="KW-0407">Ion channel</keyword>
<comment type="similarity">
    <text evidence="12">Belongs to the pannexin family.</text>
</comment>
<dbReference type="GO" id="GO:0005243">
    <property type="term" value="F:gap junction channel activity"/>
    <property type="evidence" value="ECO:0007669"/>
    <property type="project" value="TreeGrafter"/>
</dbReference>
<evidence type="ECO:0000256" key="12">
    <source>
        <dbReference type="RuleBase" id="RU010713"/>
    </source>
</evidence>
<comment type="subcellular location">
    <subcellularLocation>
        <location evidence="1">Cell junction</location>
        <location evidence="1">Gap junction</location>
    </subcellularLocation>
    <subcellularLocation>
        <location evidence="2 12">Cell membrane</location>
        <topology evidence="2 12">Multi-pass membrane protein</topology>
    </subcellularLocation>
</comment>
<evidence type="ECO:0000313" key="14">
    <source>
        <dbReference type="RefSeq" id="XP_018494938.1"/>
    </source>
</evidence>
<evidence type="ECO:0000256" key="4">
    <source>
        <dbReference type="ARBA" id="ARBA00022475"/>
    </source>
</evidence>
<feature type="transmembrane region" description="Helical" evidence="12">
    <location>
        <begin position="81"/>
        <end position="104"/>
    </location>
</feature>
<accession>A0AAJ7P9P3</accession>
<dbReference type="KEGG" id="goe:100905916"/>
<proteinExistence type="inferred from homology"/>
<keyword evidence="6" id="KW-0303">Gap junction</keyword>
<keyword evidence="9 12" id="KW-0406">Ion transport</keyword>
<keyword evidence="7" id="KW-0965">Cell junction</keyword>
<evidence type="ECO:0000256" key="9">
    <source>
        <dbReference type="ARBA" id="ARBA00023065"/>
    </source>
</evidence>
<dbReference type="GO" id="GO:0034220">
    <property type="term" value="P:monoatomic ion transmembrane transport"/>
    <property type="evidence" value="ECO:0007669"/>
    <property type="project" value="UniProtKB-KW"/>
</dbReference>
<keyword evidence="8 12" id="KW-1133">Transmembrane helix</keyword>
<keyword evidence="13" id="KW-1185">Reference proteome</keyword>
<dbReference type="AlphaFoldDB" id="A0AAJ7P9P3"/>
<reference evidence="14" key="1">
    <citation type="submission" date="2025-08" db="UniProtKB">
        <authorList>
            <consortium name="RefSeq"/>
        </authorList>
    </citation>
    <scope>IDENTIFICATION</scope>
</reference>
<comment type="caution">
    <text evidence="12">Lacks conserved residue(s) required for the propagation of feature annotation.</text>
</comment>
<organism evidence="13 14">
    <name type="scientific">Galendromus occidentalis</name>
    <name type="common">western predatory mite</name>
    <dbReference type="NCBI Taxonomy" id="34638"/>
    <lineage>
        <taxon>Eukaryota</taxon>
        <taxon>Metazoa</taxon>
        <taxon>Ecdysozoa</taxon>
        <taxon>Arthropoda</taxon>
        <taxon>Chelicerata</taxon>
        <taxon>Arachnida</taxon>
        <taxon>Acari</taxon>
        <taxon>Parasitiformes</taxon>
        <taxon>Mesostigmata</taxon>
        <taxon>Gamasina</taxon>
        <taxon>Phytoseioidea</taxon>
        <taxon>Phytoseiidae</taxon>
        <taxon>Typhlodrominae</taxon>
        <taxon>Galendromus</taxon>
    </lineage>
</organism>
<evidence type="ECO:0000256" key="3">
    <source>
        <dbReference type="ARBA" id="ARBA00022448"/>
    </source>
</evidence>
<evidence type="ECO:0000256" key="10">
    <source>
        <dbReference type="ARBA" id="ARBA00023136"/>
    </source>
</evidence>
<dbReference type="Proteomes" id="UP000694867">
    <property type="component" value="Unplaced"/>
</dbReference>
<evidence type="ECO:0000313" key="13">
    <source>
        <dbReference type="Proteomes" id="UP000694867"/>
    </source>
</evidence>
<dbReference type="PROSITE" id="PS51013">
    <property type="entry name" value="PANNEXIN"/>
    <property type="match status" value="1"/>
</dbReference>
<keyword evidence="4" id="KW-1003">Cell membrane</keyword>
<gene>
    <name evidence="14" type="primary">LOC100905916</name>
    <name evidence="12" type="synonym">inx</name>
</gene>
<evidence type="ECO:0000256" key="8">
    <source>
        <dbReference type="ARBA" id="ARBA00022989"/>
    </source>
</evidence>
<evidence type="ECO:0000256" key="5">
    <source>
        <dbReference type="ARBA" id="ARBA00022692"/>
    </source>
</evidence>
<dbReference type="InterPro" id="IPR000990">
    <property type="entry name" value="Innexin"/>
</dbReference>
<dbReference type="Pfam" id="PF00876">
    <property type="entry name" value="Innexin"/>
    <property type="match status" value="1"/>
</dbReference>
<feature type="transmembrane region" description="Helical" evidence="12">
    <location>
        <begin position="28"/>
        <end position="50"/>
    </location>
</feature>
<protein>
    <recommendedName>
        <fullName evidence="12">Innexin</fullName>
    </recommendedName>
</protein>
<dbReference type="RefSeq" id="XP_018494938.1">
    <property type="nucleotide sequence ID" value="XM_018639422.1"/>
</dbReference>
<evidence type="ECO:0000256" key="6">
    <source>
        <dbReference type="ARBA" id="ARBA00022868"/>
    </source>
</evidence>
<dbReference type="PANTHER" id="PTHR11893">
    <property type="entry name" value="INNEXIN"/>
    <property type="match status" value="1"/>
</dbReference>
<dbReference type="PRINTS" id="PR01262">
    <property type="entry name" value="INNEXIN"/>
</dbReference>
<dbReference type="GO" id="GO:0005886">
    <property type="term" value="C:plasma membrane"/>
    <property type="evidence" value="ECO:0007669"/>
    <property type="project" value="UniProtKB-SubCell"/>
</dbReference>
<keyword evidence="3 12" id="KW-0813">Transport</keyword>
<keyword evidence="5 12" id="KW-0812">Transmembrane</keyword>
<evidence type="ECO:0000256" key="2">
    <source>
        <dbReference type="ARBA" id="ARBA00004651"/>
    </source>
</evidence>
<keyword evidence="10 12" id="KW-0472">Membrane</keyword>
<dbReference type="GO" id="GO:0005921">
    <property type="term" value="C:gap junction"/>
    <property type="evidence" value="ECO:0007669"/>
    <property type="project" value="UniProtKB-SubCell"/>
</dbReference>
<evidence type="ECO:0000256" key="7">
    <source>
        <dbReference type="ARBA" id="ARBA00022949"/>
    </source>
</evidence>
<evidence type="ECO:0000256" key="1">
    <source>
        <dbReference type="ARBA" id="ARBA00004610"/>
    </source>
</evidence>
<evidence type="ECO:0000256" key="11">
    <source>
        <dbReference type="ARBA" id="ARBA00023303"/>
    </source>
</evidence>
<name>A0AAJ7P9P3_9ACAR</name>
<dbReference type="GeneID" id="100905916"/>
<feature type="transmembrane region" description="Helical" evidence="12">
    <location>
        <begin position="170"/>
        <end position="193"/>
    </location>
</feature>
<sequence>MEPLRWNLILIRILRIQDENLTRTHHLYYQWVCLVLLAQCISFYVPRYLWRLSENGLTKKLMSGEAPALARYLMSHQDCHTFLGFTYHACEVMNVLVLCGNFILTDLLLNQKFRGLGLFVLNGGDLARIFPRMGKCTFQMFGPTGEIERHDSLCLLAQNVFNEKIFFALWFWYLFLGVLTIMNMFYTLTLFFCMEARVHRISFVCPSLASSKTRIDREKRLETVVRELHYGEFFVLRLLSKNVPAQFLPKLINICYDLMVERRKDFGYKFQMRNDLYSNREDESRFLLAKP</sequence>
<comment type="function">
    <text evidence="12">Structural component of the gap junctions.</text>
</comment>